<dbReference type="FunFam" id="1.10.340.30:FF:000004">
    <property type="entry name" value="DNA-3-methyladenine glycosylase II"/>
    <property type="match status" value="1"/>
</dbReference>
<keyword evidence="2" id="KW-0227">DNA damage</keyword>
<evidence type="ECO:0000259" key="5">
    <source>
        <dbReference type="SMART" id="SM00478"/>
    </source>
</evidence>
<dbReference type="InterPro" id="IPR011257">
    <property type="entry name" value="DNA_glycosylase"/>
</dbReference>
<dbReference type="OMA" id="GVYYMWS"/>
<dbReference type="GO" id="GO:0006285">
    <property type="term" value="P:base-excision repair, AP site formation"/>
    <property type="evidence" value="ECO:0000318"/>
    <property type="project" value="GO_Central"/>
</dbReference>
<evidence type="ECO:0000313" key="6">
    <source>
        <dbReference type="EMBL" id="AAW46485.1"/>
    </source>
</evidence>
<dbReference type="GO" id="GO:0032131">
    <property type="term" value="F:alkylated DNA binding"/>
    <property type="evidence" value="ECO:0000318"/>
    <property type="project" value="GO_Central"/>
</dbReference>
<sequence>MPSTRSETAKSDPALGIPSVTRAARTNTTSTATSKRAKPDSGALSLSAGKGHLKPSKKKQKVEPSIMDIQPPSTAVDLPTVPQPTLLPPTLNFNLPSAISHLSALDPRFSLFFEHLPCRPFVNLEAIDPFRTLVTSIIGQQVSWMAARAINTRFRALFGFTHEKEGFPSPQMVLMQDVTSLKGVGLSGRKAEYVLSLADHFASGQLSTQLLQSGTDEEISKALIAVRGIGQWTVDMFMIFSLRRPDILAVGDLGVQKGLLKWALAAHGALEKKSSGTNTPKKTKGKANKGEKKEVKEEVDDKGEGELDTNIKGSTPVKHVTSSAFPPTPLTPNDTSENPLPKMGALHTPAAPSGASVAQGPRTPSTPSAMPRETVEVPPKTLPGPTPEVMLTAPLEHPDWDPHRAVPLLEGLSVDILKSRLNGKKVKGGAYLTPKEMEALTEGWRPYRSLAVFYMWPVAGE</sequence>
<dbReference type="STRING" id="214684.Q5K8T8"/>
<dbReference type="GO" id="GO:0006307">
    <property type="term" value="P:DNA alkylation repair"/>
    <property type="evidence" value="ECO:0000318"/>
    <property type="project" value="GO_Central"/>
</dbReference>
<accession>Q55LY1</accession>
<comment type="similarity">
    <text evidence="1">Belongs to the alkylbase DNA glycosidase AlkA family.</text>
</comment>
<dbReference type="PANTHER" id="PTHR43003">
    <property type="entry name" value="DNA-3-METHYLADENINE GLYCOSYLASE"/>
    <property type="match status" value="1"/>
</dbReference>
<dbReference type="FunFam" id="1.10.1670.40:FF:000007">
    <property type="entry name" value="DNA-3-methyladenine glycosylase II"/>
    <property type="match status" value="1"/>
</dbReference>
<dbReference type="Proteomes" id="UP000002149">
    <property type="component" value="Chromosome 12"/>
</dbReference>
<accession>Q5K8T8</accession>
<dbReference type="InParanoid" id="Q5K8T8"/>
<evidence type="ECO:0000256" key="2">
    <source>
        <dbReference type="ARBA" id="ARBA00022763"/>
    </source>
</evidence>
<keyword evidence="6" id="KW-0326">Glycosidase</keyword>
<feature type="compositionally biased region" description="Acidic residues" evidence="4">
    <location>
        <begin position="297"/>
        <end position="307"/>
    </location>
</feature>
<dbReference type="KEGG" id="cne:CNL04530"/>
<dbReference type="OrthoDB" id="415889at2759"/>
<feature type="compositionally biased region" description="Basic residues" evidence="4">
    <location>
        <begin position="51"/>
        <end position="60"/>
    </location>
</feature>
<dbReference type="HOGENOM" id="CLU_033011_1_0_1"/>
<dbReference type="eggNOG" id="KOG1918">
    <property type="taxonomic scope" value="Eukaryota"/>
</dbReference>
<feature type="region of interest" description="Disordered" evidence="4">
    <location>
        <begin position="272"/>
        <end position="385"/>
    </location>
</feature>
<dbReference type="GO" id="GO:0043916">
    <property type="term" value="F:DNA-7-methylguanine glycosylase activity"/>
    <property type="evidence" value="ECO:0000318"/>
    <property type="project" value="GO_Central"/>
</dbReference>
<dbReference type="SMART" id="SM00478">
    <property type="entry name" value="ENDO3c"/>
    <property type="match status" value="1"/>
</dbReference>
<dbReference type="CDD" id="cd00056">
    <property type="entry name" value="ENDO3c"/>
    <property type="match status" value="1"/>
</dbReference>
<feature type="compositionally biased region" description="Low complexity" evidence="4">
    <location>
        <begin position="21"/>
        <end position="34"/>
    </location>
</feature>
<feature type="compositionally biased region" description="Polar residues" evidence="4">
    <location>
        <begin position="320"/>
        <end position="338"/>
    </location>
</feature>
<proteinExistence type="inferred from homology"/>
<dbReference type="GeneID" id="3255007"/>
<keyword evidence="6" id="KW-0378">Hydrolase</keyword>
<dbReference type="Gene3D" id="1.10.340.30">
    <property type="entry name" value="Hypothetical protein, domain 2"/>
    <property type="match status" value="1"/>
</dbReference>
<dbReference type="GO" id="GO:0008725">
    <property type="term" value="F:DNA-3-methyladenine glycosylase activity"/>
    <property type="evidence" value="ECO:0000318"/>
    <property type="project" value="GO_Central"/>
</dbReference>
<keyword evidence="7" id="KW-1185">Reference proteome</keyword>
<dbReference type="AlphaFoldDB" id="Q5K8T8"/>
<feature type="region of interest" description="Disordered" evidence="4">
    <location>
        <begin position="1"/>
        <end position="74"/>
    </location>
</feature>
<dbReference type="InterPro" id="IPR003265">
    <property type="entry name" value="HhH-GPD_domain"/>
</dbReference>
<keyword evidence="3" id="KW-0234">DNA repair</keyword>
<evidence type="ECO:0000256" key="4">
    <source>
        <dbReference type="SAM" id="MobiDB-lite"/>
    </source>
</evidence>
<evidence type="ECO:0000256" key="1">
    <source>
        <dbReference type="ARBA" id="ARBA00010817"/>
    </source>
</evidence>
<dbReference type="PANTHER" id="PTHR43003:SF5">
    <property type="entry name" value="DNA-3-METHYLADENINE GLYCOSYLASE"/>
    <property type="match status" value="1"/>
</dbReference>
<dbReference type="VEuPathDB" id="FungiDB:CNL04530"/>
<reference evidence="6 7" key="1">
    <citation type="journal article" date="2005" name="Science">
        <title>The genome of the basidiomycetous yeast and human pathogen Cryptococcus neoformans.</title>
        <authorList>
            <person name="Loftus B.J."/>
            <person name="Fung E."/>
            <person name="Roncaglia P."/>
            <person name="Rowley D."/>
            <person name="Amedeo P."/>
            <person name="Bruno D."/>
            <person name="Vamathevan J."/>
            <person name="Miranda M."/>
            <person name="Anderson I.J."/>
            <person name="Fraser J.A."/>
            <person name="Allen J.E."/>
            <person name="Bosdet I.E."/>
            <person name="Brent M.R."/>
            <person name="Chiu R."/>
            <person name="Doering T.L."/>
            <person name="Donlin M.J."/>
            <person name="D'Souza C.A."/>
            <person name="Fox D.S."/>
            <person name="Grinberg V."/>
            <person name="Fu J."/>
            <person name="Fukushima M."/>
            <person name="Haas B.J."/>
            <person name="Huang J.C."/>
            <person name="Janbon G."/>
            <person name="Jones S.J."/>
            <person name="Koo H.L."/>
            <person name="Krzywinski M.I."/>
            <person name="Kwon-Chung J.K."/>
            <person name="Lengeler K.B."/>
            <person name="Maiti R."/>
            <person name="Marra M.A."/>
            <person name="Marra R.E."/>
            <person name="Mathewson C.A."/>
            <person name="Mitchell T.G."/>
            <person name="Pertea M."/>
            <person name="Riggs F.R."/>
            <person name="Salzberg S.L."/>
            <person name="Schein J.E."/>
            <person name="Shvartsbeyn A."/>
            <person name="Shin H."/>
            <person name="Shumway M."/>
            <person name="Specht C.A."/>
            <person name="Suh B.B."/>
            <person name="Tenney A."/>
            <person name="Utterback T.R."/>
            <person name="Wickes B.L."/>
            <person name="Wortman J.R."/>
            <person name="Wye N.H."/>
            <person name="Kronstad J.W."/>
            <person name="Lodge J.K."/>
            <person name="Heitman J."/>
            <person name="Davis R.W."/>
            <person name="Fraser C.M."/>
            <person name="Hyman R.W."/>
        </authorList>
    </citation>
    <scope>NUCLEOTIDE SEQUENCE [LARGE SCALE GENOMIC DNA]</scope>
    <source>
        <strain evidence="7">JEC21 / ATCC MYA-565</strain>
    </source>
</reference>
<dbReference type="SUPFAM" id="SSF48150">
    <property type="entry name" value="DNA-glycosylase"/>
    <property type="match status" value="1"/>
</dbReference>
<name>Q5K8T8_CRYD1</name>
<feature type="domain" description="HhH-GPD" evidence="5">
    <location>
        <begin position="138"/>
        <end position="305"/>
    </location>
</feature>
<dbReference type="EMBL" id="AE017352">
    <property type="protein sequence ID" value="AAW46485.1"/>
    <property type="molecule type" value="Genomic_DNA"/>
</dbReference>
<protein>
    <submittedName>
        <fullName evidence="6">DNA-3-methyladenine glycosidase, putative</fullName>
    </submittedName>
</protein>
<dbReference type="GO" id="GO:0005634">
    <property type="term" value="C:nucleus"/>
    <property type="evidence" value="ECO:0000318"/>
    <property type="project" value="GO_Central"/>
</dbReference>
<organism evidence="6 7">
    <name type="scientific">Cryptococcus deneoformans (strain JEC21 / ATCC MYA-565)</name>
    <name type="common">Cryptococcus neoformans var. neoformans serotype D</name>
    <dbReference type="NCBI Taxonomy" id="214684"/>
    <lineage>
        <taxon>Eukaryota</taxon>
        <taxon>Fungi</taxon>
        <taxon>Dikarya</taxon>
        <taxon>Basidiomycota</taxon>
        <taxon>Agaricomycotina</taxon>
        <taxon>Tremellomycetes</taxon>
        <taxon>Tremellales</taxon>
        <taxon>Cryptococcaceae</taxon>
        <taxon>Cryptococcus</taxon>
        <taxon>Cryptococcus neoformans species complex</taxon>
    </lineage>
</organism>
<evidence type="ECO:0000313" key="7">
    <source>
        <dbReference type="Proteomes" id="UP000002149"/>
    </source>
</evidence>
<dbReference type="InterPro" id="IPR051912">
    <property type="entry name" value="Alkylbase_DNA_Glycosylase/TA"/>
</dbReference>
<dbReference type="PaxDb" id="214684-Q5K8T8"/>
<dbReference type="Pfam" id="PF00730">
    <property type="entry name" value="HhH-GPD"/>
    <property type="match status" value="1"/>
</dbReference>
<dbReference type="RefSeq" id="XP_568002.1">
    <property type="nucleotide sequence ID" value="XM_568002.2"/>
</dbReference>
<evidence type="ECO:0000256" key="3">
    <source>
        <dbReference type="ARBA" id="ARBA00023204"/>
    </source>
</evidence>
<gene>
    <name evidence="6" type="ordered locus">CNL04530</name>
</gene>
<dbReference type="Gene3D" id="1.10.1670.40">
    <property type="match status" value="2"/>
</dbReference>